<proteinExistence type="predicted"/>
<dbReference type="RefSeq" id="WP_199468460.1">
    <property type="nucleotide sequence ID" value="NZ_JAAOCP010000021.1"/>
</dbReference>
<name>A0AA41CS91_WEICO</name>
<accession>A0AA41CS91</accession>
<reference evidence="2 3" key="1">
    <citation type="journal article" date="2021" name="Int. J. Food Microbiol.">
        <title>Safety demonstration of a microbial species for use in the food chain: Weissella confusa.</title>
        <authorList>
            <person name="Bourdichon F."/>
            <person name="Patrone V."/>
            <person name="Fontana A."/>
            <person name="Milani G."/>
            <person name="Morelli L."/>
        </authorList>
    </citation>
    <scope>NUCLEOTIDE SEQUENCE [LARGE SCALE GENOMIC DNA]</scope>
    <source>
        <strain evidence="2 3">CCUG 43002</strain>
    </source>
</reference>
<comment type="caution">
    <text evidence="2">The sequence shown here is derived from an EMBL/GenBank/DDBJ whole genome shotgun (WGS) entry which is preliminary data.</text>
</comment>
<keyword evidence="3" id="KW-1185">Reference proteome</keyword>
<evidence type="ECO:0000313" key="2">
    <source>
        <dbReference type="EMBL" id="MBJ7639950.1"/>
    </source>
</evidence>
<gene>
    <name evidence="2" type="ORF">HAU20_11280</name>
</gene>
<sequence>MTEVHSIVVPEQPQKAAAGTKRVAPNKSLPADRRRETAMTISMKGISVKIYNSIDPSMFDQFLKVFSDGRS</sequence>
<dbReference type="AlphaFoldDB" id="A0AA41CS91"/>
<dbReference type="EMBL" id="JAAOCP010000021">
    <property type="protein sequence ID" value="MBJ7639950.1"/>
    <property type="molecule type" value="Genomic_DNA"/>
</dbReference>
<evidence type="ECO:0000256" key="1">
    <source>
        <dbReference type="SAM" id="MobiDB-lite"/>
    </source>
</evidence>
<organism evidence="2 3">
    <name type="scientific">Weissella confusa</name>
    <name type="common">Lactobacillus confusus</name>
    <dbReference type="NCBI Taxonomy" id="1583"/>
    <lineage>
        <taxon>Bacteria</taxon>
        <taxon>Bacillati</taxon>
        <taxon>Bacillota</taxon>
        <taxon>Bacilli</taxon>
        <taxon>Lactobacillales</taxon>
        <taxon>Lactobacillaceae</taxon>
        <taxon>Weissella</taxon>
    </lineage>
</organism>
<feature type="region of interest" description="Disordered" evidence="1">
    <location>
        <begin position="1"/>
        <end position="27"/>
    </location>
</feature>
<evidence type="ECO:0000313" key="3">
    <source>
        <dbReference type="Proteomes" id="UP000728106"/>
    </source>
</evidence>
<dbReference type="Proteomes" id="UP000728106">
    <property type="component" value="Unassembled WGS sequence"/>
</dbReference>
<protein>
    <submittedName>
        <fullName evidence="2">Uncharacterized protein</fullName>
    </submittedName>
</protein>